<dbReference type="InterPro" id="IPR045840">
    <property type="entry name" value="Ariadne"/>
</dbReference>
<dbReference type="EMBL" id="AZBU02000008">
    <property type="protein sequence ID" value="TKR67595.1"/>
    <property type="molecule type" value="Genomic_DNA"/>
</dbReference>
<keyword evidence="8" id="KW-0862">Zinc</keyword>
<reference evidence="10 11" key="2">
    <citation type="journal article" date="2019" name="G3 (Bethesda)">
        <title>Hybrid Assembly of the Genome of the Entomopathogenic Nematode Steinernema carpocapsae Identifies the X-Chromosome.</title>
        <authorList>
            <person name="Serra L."/>
            <person name="Macchietto M."/>
            <person name="Macias-Munoz A."/>
            <person name="McGill C.J."/>
            <person name="Rodriguez I.M."/>
            <person name="Rodriguez B."/>
            <person name="Murad R."/>
            <person name="Mortazavi A."/>
        </authorList>
    </citation>
    <scope>NUCLEOTIDE SEQUENCE [LARGE SCALE GENOMIC DNA]</scope>
    <source>
        <strain evidence="10 11">ALL</strain>
    </source>
</reference>
<dbReference type="GO" id="GO:0016567">
    <property type="term" value="P:protein ubiquitination"/>
    <property type="evidence" value="ECO:0007669"/>
    <property type="project" value="InterPro"/>
</dbReference>
<evidence type="ECO:0000259" key="9">
    <source>
        <dbReference type="PROSITE" id="PS51873"/>
    </source>
</evidence>
<evidence type="ECO:0000256" key="3">
    <source>
        <dbReference type="ARBA" id="ARBA00022679"/>
    </source>
</evidence>
<reference evidence="10 11" key="1">
    <citation type="journal article" date="2015" name="Genome Biol.">
        <title>Comparative genomics of Steinernema reveals deeply conserved gene regulatory networks.</title>
        <authorList>
            <person name="Dillman A.R."/>
            <person name="Macchietto M."/>
            <person name="Porter C.F."/>
            <person name="Rogers A."/>
            <person name="Williams B."/>
            <person name="Antoshechkin I."/>
            <person name="Lee M.M."/>
            <person name="Goodwin Z."/>
            <person name="Lu X."/>
            <person name="Lewis E.E."/>
            <person name="Goodrich-Blair H."/>
            <person name="Stock S.P."/>
            <person name="Adams B.J."/>
            <person name="Sternberg P.W."/>
            <person name="Mortazavi A."/>
        </authorList>
    </citation>
    <scope>NUCLEOTIDE SEQUENCE [LARGE SCALE GENOMIC DNA]</scope>
    <source>
        <strain evidence="10 11">ALL</strain>
    </source>
</reference>
<dbReference type="SMART" id="SM00647">
    <property type="entry name" value="IBR"/>
    <property type="match status" value="2"/>
</dbReference>
<dbReference type="GO" id="GO:0061630">
    <property type="term" value="F:ubiquitin protein ligase activity"/>
    <property type="evidence" value="ECO:0007669"/>
    <property type="project" value="UniProtKB-EC"/>
</dbReference>
<dbReference type="PANTHER" id="PTHR11685">
    <property type="entry name" value="RBR FAMILY RING FINGER AND IBR DOMAIN-CONTAINING"/>
    <property type="match status" value="1"/>
</dbReference>
<dbReference type="STRING" id="34508.A0A4V5ZZH7"/>
<comment type="caution">
    <text evidence="10">The sequence shown here is derived from an EMBL/GenBank/DDBJ whole genome shotgun (WGS) entry which is preliminary data.</text>
</comment>
<evidence type="ECO:0000256" key="8">
    <source>
        <dbReference type="ARBA" id="ARBA00022833"/>
    </source>
</evidence>
<comment type="catalytic activity">
    <reaction evidence="1">
        <text>[E2 ubiquitin-conjugating enzyme]-S-ubiquitinyl-L-cysteine + [acceptor protein]-L-lysine = [E2 ubiquitin-conjugating enzyme]-L-cysteine + [acceptor protein]-N(6)-ubiquitinyl-L-lysine.</text>
        <dbReference type="EC" id="2.3.2.31"/>
    </reaction>
</comment>
<protein>
    <recommendedName>
        <fullName evidence="2">RBR-type E3 ubiquitin transferase</fullName>
        <ecNumber evidence="2">2.3.2.31</ecNumber>
    </recommendedName>
</protein>
<proteinExistence type="predicted"/>
<keyword evidence="3" id="KW-0808">Transferase</keyword>
<dbReference type="SUPFAM" id="SSF57850">
    <property type="entry name" value="RING/U-box"/>
    <property type="match status" value="3"/>
</dbReference>
<dbReference type="FunFam" id="1.20.120.1750:FF:000002">
    <property type="entry name" value="RBR-type E3 ubiquitin transferase"/>
    <property type="match status" value="1"/>
</dbReference>
<sequence length="472" mass="55024">MCLSSFSFQRLVFKNVQGGLLSPHNEYRRFPGIKSGRYSKDDGGRHRLSRRLHQVPQDRQPDPPRPVSLVLNNPAAELYRSGRRRIFFARAEYIPAAGHRRDTEDQARYLRDLLRRAPGVFLSCNDTVCSDCWIQYLKKQVVSDAKDQVSCPGAGCQMYLEDKVVLSFLSRNDQADKYKRIILDSCLESSYSLQQCAANCTNVFQSKVGDGSGVSCDCGKTFCFNCSSDWHAPVTCLHLKMWTKKCDDDSETTKWLNANTKDCPECRRVIMKDGGCNHMICKRCSYEFCWVCLGPWNEHGTSYYSCNRYDSSSSKDARAKVSNAQELETRYSFYCTRFNNHRQSTVIKEKLSDSLQHRMKYSFIHMQYVRRAFQVMYESRKVLMYTYPFAYYLDHSGHEVRIFESAQQHLEHDTEILGELLERRLKNEDDGKLKDLMQEVISKTNYVEQRMKALLKICEEGYVQRHWKFICE</sequence>
<dbReference type="Proteomes" id="UP000298663">
    <property type="component" value="Unassembled WGS sequence"/>
</dbReference>
<feature type="domain" description="RING-type" evidence="9">
    <location>
        <begin position="101"/>
        <end position="310"/>
    </location>
</feature>
<dbReference type="Gene3D" id="3.30.40.10">
    <property type="entry name" value="Zinc/RING finger domain, C3HC4 (zinc finger)"/>
    <property type="match status" value="1"/>
</dbReference>
<dbReference type="Gene3D" id="1.20.120.1750">
    <property type="match status" value="1"/>
</dbReference>
<dbReference type="Pfam" id="PF01485">
    <property type="entry name" value="IBR"/>
    <property type="match status" value="1"/>
</dbReference>
<evidence type="ECO:0000313" key="10">
    <source>
        <dbReference type="EMBL" id="TKR67595.1"/>
    </source>
</evidence>
<dbReference type="InterPro" id="IPR002867">
    <property type="entry name" value="IBR_dom"/>
</dbReference>
<accession>A0A4V5ZZH7</accession>
<dbReference type="InterPro" id="IPR044066">
    <property type="entry name" value="TRIAD_supradom"/>
</dbReference>
<dbReference type="PROSITE" id="PS51873">
    <property type="entry name" value="TRIAD"/>
    <property type="match status" value="1"/>
</dbReference>
<dbReference type="EC" id="2.3.2.31" evidence="2"/>
<keyword evidence="6" id="KW-0863">Zinc-finger</keyword>
<evidence type="ECO:0000256" key="4">
    <source>
        <dbReference type="ARBA" id="ARBA00022723"/>
    </source>
</evidence>
<dbReference type="GO" id="GO:0008270">
    <property type="term" value="F:zinc ion binding"/>
    <property type="evidence" value="ECO:0007669"/>
    <property type="project" value="UniProtKB-KW"/>
</dbReference>
<organism evidence="10 11">
    <name type="scientific">Steinernema carpocapsae</name>
    <name type="common">Entomopathogenic nematode</name>
    <dbReference type="NCBI Taxonomy" id="34508"/>
    <lineage>
        <taxon>Eukaryota</taxon>
        <taxon>Metazoa</taxon>
        <taxon>Ecdysozoa</taxon>
        <taxon>Nematoda</taxon>
        <taxon>Chromadorea</taxon>
        <taxon>Rhabditida</taxon>
        <taxon>Tylenchina</taxon>
        <taxon>Panagrolaimomorpha</taxon>
        <taxon>Strongyloidoidea</taxon>
        <taxon>Steinernematidae</taxon>
        <taxon>Steinernema</taxon>
    </lineage>
</organism>
<keyword evidence="11" id="KW-1185">Reference proteome</keyword>
<dbReference type="Pfam" id="PF22191">
    <property type="entry name" value="IBR_1"/>
    <property type="match status" value="1"/>
</dbReference>
<evidence type="ECO:0000256" key="6">
    <source>
        <dbReference type="ARBA" id="ARBA00022771"/>
    </source>
</evidence>
<dbReference type="InterPro" id="IPR013083">
    <property type="entry name" value="Znf_RING/FYVE/PHD"/>
</dbReference>
<evidence type="ECO:0000313" key="11">
    <source>
        <dbReference type="Proteomes" id="UP000298663"/>
    </source>
</evidence>
<evidence type="ECO:0000256" key="2">
    <source>
        <dbReference type="ARBA" id="ARBA00012251"/>
    </source>
</evidence>
<keyword evidence="7" id="KW-0833">Ubl conjugation pathway</keyword>
<name>A0A4V5ZZH7_STECR</name>
<gene>
    <name evidence="10" type="ORF">L596_023724</name>
</gene>
<dbReference type="CDD" id="cd20356">
    <property type="entry name" value="Rcat_RBR_HHARI-like"/>
    <property type="match status" value="1"/>
</dbReference>
<evidence type="ECO:0000256" key="5">
    <source>
        <dbReference type="ARBA" id="ARBA00022737"/>
    </source>
</evidence>
<dbReference type="InterPro" id="IPR031127">
    <property type="entry name" value="E3_UB_ligase_RBR"/>
</dbReference>
<keyword evidence="4" id="KW-0479">Metal-binding</keyword>
<dbReference type="OrthoDB" id="10009520at2759"/>
<keyword evidence="5" id="KW-0677">Repeat</keyword>
<dbReference type="AlphaFoldDB" id="A0A4V5ZZH7"/>
<evidence type="ECO:0000256" key="7">
    <source>
        <dbReference type="ARBA" id="ARBA00022786"/>
    </source>
</evidence>
<evidence type="ECO:0000256" key="1">
    <source>
        <dbReference type="ARBA" id="ARBA00001798"/>
    </source>
</evidence>
<dbReference type="Pfam" id="PF19422">
    <property type="entry name" value="Ariadne"/>
    <property type="match status" value="1"/>
</dbReference>